<dbReference type="AlphaFoldDB" id="A0A182MXG5"/>
<dbReference type="InterPro" id="IPR011990">
    <property type="entry name" value="TPR-like_helical_dom_sf"/>
</dbReference>
<dbReference type="PANTHER" id="PTHR47111">
    <property type="entry name" value="BCDNA.LD29892"/>
    <property type="match status" value="1"/>
</dbReference>
<keyword evidence="1" id="KW-0479">Metal-binding</keyword>
<dbReference type="InterPro" id="IPR002893">
    <property type="entry name" value="Znf_MYND"/>
</dbReference>
<evidence type="ECO:0000256" key="3">
    <source>
        <dbReference type="ARBA" id="ARBA00022833"/>
    </source>
</evidence>
<reference evidence="8" key="1">
    <citation type="submission" date="2013-03" db="EMBL/GenBank/DDBJ databases">
        <title>The Genome Sequence of Anopheles dirus WRAIR2.</title>
        <authorList>
            <consortium name="The Broad Institute Genomics Platform"/>
            <person name="Neafsey D.E."/>
            <person name="Walton C."/>
            <person name="Walker B."/>
            <person name="Young S.K."/>
            <person name="Zeng Q."/>
            <person name="Gargeya S."/>
            <person name="Fitzgerald M."/>
            <person name="Haas B."/>
            <person name="Abouelleil A."/>
            <person name="Allen A.W."/>
            <person name="Alvarado L."/>
            <person name="Arachchi H.M."/>
            <person name="Berlin A.M."/>
            <person name="Chapman S.B."/>
            <person name="Gainer-Dewar J."/>
            <person name="Goldberg J."/>
            <person name="Griggs A."/>
            <person name="Gujja S."/>
            <person name="Hansen M."/>
            <person name="Howarth C."/>
            <person name="Imamovic A."/>
            <person name="Ireland A."/>
            <person name="Larimer J."/>
            <person name="McCowan C."/>
            <person name="Murphy C."/>
            <person name="Pearson M."/>
            <person name="Poon T.W."/>
            <person name="Priest M."/>
            <person name="Roberts A."/>
            <person name="Saif S."/>
            <person name="Shea T."/>
            <person name="Sisk P."/>
            <person name="Sykes S."/>
            <person name="Wortman J."/>
            <person name="Nusbaum C."/>
            <person name="Birren B."/>
        </authorList>
    </citation>
    <scope>NUCLEOTIDE SEQUENCE [LARGE SCALE GENOMIC DNA]</scope>
    <source>
        <strain evidence="8">WRAIR2</strain>
    </source>
</reference>
<dbReference type="PROSITE" id="PS50865">
    <property type="entry name" value="ZF_MYND_2"/>
    <property type="match status" value="1"/>
</dbReference>
<evidence type="ECO:0000256" key="2">
    <source>
        <dbReference type="ARBA" id="ARBA00022771"/>
    </source>
</evidence>
<dbReference type="Gene3D" id="2.170.270.10">
    <property type="entry name" value="SET domain"/>
    <property type="match status" value="1"/>
</dbReference>
<accession>A0A182MXG5</accession>
<name>A0A182MXG5_9DIPT</name>
<protein>
    <recommendedName>
        <fullName evidence="9">MYND-type domain-containing protein</fullName>
    </recommendedName>
</protein>
<dbReference type="SUPFAM" id="SSF82199">
    <property type="entry name" value="SET domain"/>
    <property type="match status" value="1"/>
</dbReference>
<dbReference type="GO" id="GO:0008270">
    <property type="term" value="F:zinc ion binding"/>
    <property type="evidence" value="ECO:0007669"/>
    <property type="project" value="UniProtKB-KW"/>
</dbReference>
<dbReference type="GO" id="GO:0008170">
    <property type="term" value="F:N-methyltransferase activity"/>
    <property type="evidence" value="ECO:0007669"/>
    <property type="project" value="UniProtKB-ARBA"/>
</dbReference>
<evidence type="ECO:0000259" key="6">
    <source>
        <dbReference type="PROSITE" id="PS50865"/>
    </source>
</evidence>
<dbReference type="VEuPathDB" id="VectorBase:ADIR000068"/>
<sequence length="608" mass="70190">MATKLKEEPCDIKKWFDELWDKTIKLRVKHPAKHKPDITEAVLFWGRKMDNFMGRLPYHTRLNLRKDVKDNAKARELRTKGNQLFHPKVKRYIEAIKHYNESIACSEEGSEERAIAYANRSMICFEMHRYEDCLENIRLARVSNYPERLADKLKNREANARKALLEKANNNNKPYRSGTNNGNDDVCTKTRKSGTEAHIKAPQIADCLKLRRSDEFGRHVVTTRHVPVGDVVLIERPFATVLYDRQRCMQCAYCFSERLFTLIPCEGCTVAMYCSEDCLGEAYRKYHRYECPVIRDLWRIYRNTAVAAMRTVATAIASSFYCNLGAMKEHLDGLDESTVDAFAMNWNTATLREVYNTVHVLETNIRRTNKQDLGLQVFIAVLIRRLLIERSELGPVCAAKPELKEFLFSLILRHLLLNDQNADKISHMAYDIHSTKDYDVATYARVCCPLISMLNHSCDPNVTTIALRDGRCAVVAIRPLAAGDQLFESYGVIHTTMYRDERKYLLTRMFKFRCRCEACLRDYPPILRDADTADDVEIDLSGILDALGGHQVKKAKKVFPLLKSYLAQHGKRRPTSTSCTMQICLVRCFQIIYGYKSESEAYWQYCNP</sequence>
<evidence type="ECO:0000313" key="8">
    <source>
        <dbReference type="Proteomes" id="UP000075884"/>
    </source>
</evidence>
<feature type="domain" description="MYND-type" evidence="6">
    <location>
        <begin position="251"/>
        <end position="291"/>
    </location>
</feature>
<evidence type="ECO:0000259" key="5">
    <source>
        <dbReference type="PROSITE" id="PS50280"/>
    </source>
</evidence>
<dbReference type="GO" id="GO:0008276">
    <property type="term" value="F:protein methyltransferase activity"/>
    <property type="evidence" value="ECO:0007669"/>
    <property type="project" value="UniProtKB-ARBA"/>
</dbReference>
<proteinExistence type="predicted"/>
<dbReference type="STRING" id="7168.A0A182MXG5"/>
<dbReference type="PANTHER" id="PTHR47111:SF1">
    <property type="entry name" value="SET AND MYND DOMAIN-CONTAINING PROTEIN 4"/>
    <property type="match status" value="1"/>
</dbReference>
<dbReference type="SUPFAM" id="SSF48452">
    <property type="entry name" value="TPR-like"/>
    <property type="match status" value="1"/>
</dbReference>
<organism evidence="7 8">
    <name type="scientific">Anopheles dirus</name>
    <dbReference type="NCBI Taxonomy" id="7168"/>
    <lineage>
        <taxon>Eukaryota</taxon>
        <taxon>Metazoa</taxon>
        <taxon>Ecdysozoa</taxon>
        <taxon>Arthropoda</taxon>
        <taxon>Hexapoda</taxon>
        <taxon>Insecta</taxon>
        <taxon>Pterygota</taxon>
        <taxon>Neoptera</taxon>
        <taxon>Endopterygota</taxon>
        <taxon>Diptera</taxon>
        <taxon>Nematocera</taxon>
        <taxon>Culicoidea</taxon>
        <taxon>Culicidae</taxon>
        <taxon>Anophelinae</taxon>
        <taxon>Anopheles</taxon>
    </lineage>
</organism>
<evidence type="ECO:0000313" key="7">
    <source>
        <dbReference type="EnsemblMetazoa" id="ADIR000068-PA"/>
    </source>
</evidence>
<evidence type="ECO:0000256" key="4">
    <source>
        <dbReference type="PROSITE-ProRule" id="PRU00134"/>
    </source>
</evidence>
<dbReference type="Pfam" id="PF00856">
    <property type="entry name" value="SET"/>
    <property type="match status" value="1"/>
</dbReference>
<dbReference type="Pfam" id="PF01753">
    <property type="entry name" value="zf-MYND"/>
    <property type="match status" value="1"/>
</dbReference>
<dbReference type="Gene3D" id="1.25.40.10">
    <property type="entry name" value="Tetratricopeptide repeat domain"/>
    <property type="match status" value="1"/>
</dbReference>
<dbReference type="EnsemblMetazoa" id="ADIR000068-RA">
    <property type="protein sequence ID" value="ADIR000068-PA"/>
    <property type="gene ID" value="ADIR000068"/>
</dbReference>
<dbReference type="SUPFAM" id="SSF144232">
    <property type="entry name" value="HIT/MYND zinc finger-like"/>
    <property type="match status" value="1"/>
</dbReference>
<dbReference type="GO" id="GO:0008757">
    <property type="term" value="F:S-adenosylmethionine-dependent methyltransferase activity"/>
    <property type="evidence" value="ECO:0007669"/>
    <property type="project" value="UniProtKB-ARBA"/>
</dbReference>
<feature type="domain" description="SET" evidence="5">
    <location>
        <begin position="206"/>
        <end position="491"/>
    </location>
</feature>
<keyword evidence="8" id="KW-1185">Reference proteome</keyword>
<reference evidence="7" key="2">
    <citation type="submission" date="2020-05" db="UniProtKB">
        <authorList>
            <consortium name="EnsemblMetazoa"/>
        </authorList>
    </citation>
    <scope>IDENTIFICATION</scope>
    <source>
        <strain evidence="7">WRAIR2</strain>
    </source>
</reference>
<keyword evidence="2 4" id="KW-0863">Zinc-finger</keyword>
<dbReference type="Proteomes" id="UP000075884">
    <property type="component" value="Unassembled WGS sequence"/>
</dbReference>
<dbReference type="InterPro" id="IPR001214">
    <property type="entry name" value="SET_dom"/>
</dbReference>
<dbReference type="PROSITE" id="PS50280">
    <property type="entry name" value="SET"/>
    <property type="match status" value="1"/>
</dbReference>
<evidence type="ECO:0008006" key="9">
    <source>
        <dbReference type="Google" id="ProtNLM"/>
    </source>
</evidence>
<dbReference type="InterPro" id="IPR046341">
    <property type="entry name" value="SET_dom_sf"/>
</dbReference>
<evidence type="ECO:0000256" key="1">
    <source>
        <dbReference type="ARBA" id="ARBA00022723"/>
    </source>
</evidence>
<keyword evidence="3" id="KW-0862">Zinc</keyword>